<organism evidence="1 2">
    <name type="scientific">Persea americana</name>
    <name type="common">Avocado</name>
    <dbReference type="NCBI Taxonomy" id="3435"/>
    <lineage>
        <taxon>Eukaryota</taxon>
        <taxon>Viridiplantae</taxon>
        <taxon>Streptophyta</taxon>
        <taxon>Embryophyta</taxon>
        <taxon>Tracheophyta</taxon>
        <taxon>Spermatophyta</taxon>
        <taxon>Magnoliopsida</taxon>
        <taxon>Magnoliidae</taxon>
        <taxon>Laurales</taxon>
        <taxon>Lauraceae</taxon>
        <taxon>Persea</taxon>
    </lineage>
</organism>
<dbReference type="EMBL" id="CM056811">
    <property type="protein sequence ID" value="KAJ8638421.1"/>
    <property type="molecule type" value="Genomic_DNA"/>
</dbReference>
<protein>
    <submittedName>
        <fullName evidence="1">Uncharacterized protein</fullName>
    </submittedName>
</protein>
<proteinExistence type="predicted"/>
<name>A0ACC2LZA9_PERAE</name>
<gene>
    <name evidence="1" type="ORF">MRB53_012688</name>
</gene>
<accession>A0ACC2LZA9</accession>
<comment type="caution">
    <text evidence="1">The sequence shown here is derived from an EMBL/GenBank/DDBJ whole genome shotgun (WGS) entry which is preliminary data.</text>
</comment>
<sequence length="121" mass="14063">MQRMAKERERETGRRRIERQGRGRRGRRGRRKGGRRGCEMCAGGREDGRGVLGKREETTLCAGGEQRRYCAWVGAAACVWRRWEQANVSVGVRGEMEEGRRERDLERIDGGRWGRRDGEER</sequence>
<evidence type="ECO:0000313" key="1">
    <source>
        <dbReference type="EMBL" id="KAJ8638421.1"/>
    </source>
</evidence>
<dbReference type="Proteomes" id="UP001234297">
    <property type="component" value="Chromosome 3"/>
</dbReference>
<evidence type="ECO:0000313" key="2">
    <source>
        <dbReference type="Proteomes" id="UP001234297"/>
    </source>
</evidence>
<reference evidence="1 2" key="1">
    <citation type="journal article" date="2022" name="Hortic Res">
        <title>A haplotype resolved chromosomal level avocado genome allows analysis of novel avocado genes.</title>
        <authorList>
            <person name="Nath O."/>
            <person name="Fletcher S.J."/>
            <person name="Hayward A."/>
            <person name="Shaw L.M."/>
            <person name="Masouleh A.K."/>
            <person name="Furtado A."/>
            <person name="Henry R.J."/>
            <person name="Mitter N."/>
        </authorList>
    </citation>
    <scope>NUCLEOTIDE SEQUENCE [LARGE SCALE GENOMIC DNA]</scope>
    <source>
        <strain evidence="2">cv. Hass</strain>
    </source>
</reference>
<keyword evidence="2" id="KW-1185">Reference proteome</keyword>